<organism evidence="6 7">
    <name type="scientific">Endobacter medicaginis</name>
    <dbReference type="NCBI Taxonomy" id="1181271"/>
    <lineage>
        <taxon>Bacteria</taxon>
        <taxon>Pseudomonadati</taxon>
        <taxon>Pseudomonadota</taxon>
        <taxon>Alphaproteobacteria</taxon>
        <taxon>Acetobacterales</taxon>
        <taxon>Acetobacteraceae</taxon>
        <taxon>Endobacter</taxon>
    </lineage>
</organism>
<comment type="subcellular location">
    <subcellularLocation>
        <location evidence="1">Membrane</location>
        <topology evidence="1">Multi-pass membrane protein</topology>
    </subcellularLocation>
</comment>
<sequence length="258" mass="25378">MSKPSAWHTLVGLGFGVAGASKLLAVRPQAELFESWGWPKQSMQVIGAAELVGALLLVTGRTQKVGAALLTTTSGCVLQHEIAHGDDELVTPRAAMLLAAASGFLGGGRAHAATPEAPSAPVPTPKPATPSAPYRAPAPGPSKVRQVAGALAAGSASVAGRAGCAVGKAAMGVTSLAARKAGGLAAGVAKQAGAAAADLAGRAASSAGQAAGRQARVLGRKAARQASRAGDVAADYARQAAAQASDRAKEMARSKGWA</sequence>
<keyword evidence="4" id="KW-0472">Membrane</keyword>
<evidence type="ECO:0000313" key="7">
    <source>
        <dbReference type="Proteomes" id="UP000557688"/>
    </source>
</evidence>
<dbReference type="GO" id="GO:0016020">
    <property type="term" value="C:membrane"/>
    <property type="evidence" value="ECO:0007669"/>
    <property type="project" value="UniProtKB-SubCell"/>
</dbReference>
<feature type="region of interest" description="Disordered" evidence="5">
    <location>
        <begin position="110"/>
        <end position="141"/>
    </location>
</feature>
<reference evidence="6 7" key="1">
    <citation type="submission" date="2020-08" db="EMBL/GenBank/DDBJ databases">
        <title>Genomic Encyclopedia of Type Strains, Phase III (KMG-III): the genomes of soil and plant-associated and newly described type strains.</title>
        <authorList>
            <person name="Whitman W."/>
        </authorList>
    </citation>
    <scope>NUCLEOTIDE SEQUENCE [LARGE SCALE GENOMIC DNA]</scope>
    <source>
        <strain evidence="6 7">CECT 8088</strain>
    </source>
</reference>
<proteinExistence type="predicted"/>
<evidence type="ECO:0000256" key="3">
    <source>
        <dbReference type="ARBA" id="ARBA00022989"/>
    </source>
</evidence>
<evidence type="ECO:0000256" key="1">
    <source>
        <dbReference type="ARBA" id="ARBA00004141"/>
    </source>
</evidence>
<accession>A0A839URS2</accession>
<dbReference type="AlphaFoldDB" id="A0A839URS2"/>
<feature type="compositionally biased region" description="Pro residues" evidence="5">
    <location>
        <begin position="118"/>
        <end position="140"/>
    </location>
</feature>
<gene>
    <name evidence="6" type="ORF">FHR90_000742</name>
</gene>
<evidence type="ECO:0008006" key="8">
    <source>
        <dbReference type="Google" id="ProtNLM"/>
    </source>
</evidence>
<dbReference type="InterPro" id="IPR032808">
    <property type="entry name" value="DoxX"/>
</dbReference>
<keyword evidence="3" id="KW-1133">Transmembrane helix</keyword>
<dbReference type="RefSeq" id="WP_183274767.1">
    <property type="nucleotide sequence ID" value="NZ_JACHXV010000002.1"/>
</dbReference>
<protein>
    <recommendedName>
        <fullName evidence="8">DoxX family protein</fullName>
    </recommendedName>
</protein>
<evidence type="ECO:0000313" key="6">
    <source>
        <dbReference type="EMBL" id="MBB3172928.1"/>
    </source>
</evidence>
<dbReference type="Pfam" id="PF13564">
    <property type="entry name" value="DoxX_2"/>
    <property type="match status" value="1"/>
</dbReference>
<keyword evidence="2" id="KW-0812">Transmembrane</keyword>
<evidence type="ECO:0000256" key="5">
    <source>
        <dbReference type="SAM" id="MobiDB-lite"/>
    </source>
</evidence>
<dbReference type="Proteomes" id="UP000557688">
    <property type="component" value="Unassembled WGS sequence"/>
</dbReference>
<dbReference type="EMBL" id="JACHXV010000002">
    <property type="protein sequence ID" value="MBB3172928.1"/>
    <property type="molecule type" value="Genomic_DNA"/>
</dbReference>
<evidence type="ECO:0000256" key="4">
    <source>
        <dbReference type="ARBA" id="ARBA00023136"/>
    </source>
</evidence>
<name>A0A839URS2_9PROT</name>
<comment type="caution">
    <text evidence="6">The sequence shown here is derived from an EMBL/GenBank/DDBJ whole genome shotgun (WGS) entry which is preliminary data.</text>
</comment>
<evidence type="ECO:0000256" key="2">
    <source>
        <dbReference type="ARBA" id="ARBA00022692"/>
    </source>
</evidence>
<keyword evidence="7" id="KW-1185">Reference proteome</keyword>